<reference evidence="1 2" key="1">
    <citation type="submission" date="2019-03" db="EMBL/GenBank/DDBJ databases">
        <authorList>
            <person name="Kim M.K.M."/>
        </authorList>
    </citation>
    <scope>NUCLEOTIDE SEQUENCE [LARGE SCALE GENOMIC DNA]</scope>
    <source>
        <strain evidence="1 2">18JY21-1</strain>
    </source>
</reference>
<dbReference type="SFLD" id="SFLDS00003">
    <property type="entry name" value="Haloacid_Dehalogenase"/>
    <property type="match status" value="1"/>
</dbReference>
<accession>A0A4R4ERJ5</accession>
<dbReference type="Gene3D" id="1.10.150.240">
    <property type="entry name" value="Putative phosphatase, domain 2"/>
    <property type="match status" value="1"/>
</dbReference>
<evidence type="ECO:0000313" key="2">
    <source>
        <dbReference type="Proteomes" id="UP000295418"/>
    </source>
</evidence>
<dbReference type="OrthoDB" id="9807630at2"/>
<dbReference type="PANTHER" id="PTHR43434:SF25">
    <property type="entry name" value="PHOSPHOGLYCOLATE PHOSPHATASE"/>
    <property type="match status" value="1"/>
</dbReference>
<dbReference type="Proteomes" id="UP000295418">
    <property type="component" value="Unassembled WGS sequence"/>
</dbReference>
<dbReference type="InterPro" id="IPR050155">
    <property type="entry name" value="HAD-like_hydrolase_sf"/>
</dbReference>
<keyword evidence="1" id="KW-0378">Hydrolase</keyword>
<dbReference type="GO" id="GO:0005829">
    <property type="term" value="C:cytosol"/>
    <property type="evidence" value="ECO:0007669"/>
    <property type="project" value="TreeGrafter"/>
</dbReference>
<dbReference type="Pfam" id="PF13419">
    <property type="entry name" value="HAD_2"/>
    <property type="match status" value="1"/>
</dbReference>
<dbReference type="SUPFAM" id="SSF56784">
    <property type="entry name" value="HAD-like"/>
    <property type="match status" value="1"/>
</dbReference>
<dbReference type="RefSeq" id="WP_132416418.1">
    <property type="nucleotide sequence ID" value="NZ_SKFG01000001.1"/>
</dbReference>
<dbReference type="InterPro" id="IPR041492">
    <property type="entry name" value="HAD_2"/>
</dbReference>
<dbReference type="GO" id="GO:0006281">
    <property type="term" value="P:DNA repair"/>
    <property type="evidence" value="ECO:0007669"/>
    <property type="project" value="TreeGrafter"/>
</dbReference>
<comment type="caution">
    <text evidence="1">The sequence shown here is derived from an EMBL/GenBank/DDBJ whole genome shotgun (WGS) entry which is preliminary data.</text>
</comment>
<dbReference type="InterPro" id="IPR006439">
    <property type="entry name" value="HAD-SF_hydro_IA"/>
</dbReference>
<dbReference type="SFLD" id="SFLDG01129">
    <property type="entry name" value="C1.5:_HAD__Beta-PGM__Phosphata"/>
    <property type="match status" value="1"/>
</dbReference>
<dbReference type="InterPro" id="IPR036412">
    <property type="entry name" value="HAD-like_sf"/>
</dbReference>
<dbReference type="PANTHER" id="PTHR43434">
    <property type="entry name" value="PHOSPHOGLYCOLATE PHOSPHATASE"/>
    <property type="match status" value="1"/>
</dbReference>
<name>A0A4R4ERJ5_9BACL</name>
<dbReference type="EMBL" id="SKFG01000001">
    <property type="protein sequence ID" value="TCZ81281.1"/>
    <property type="molecule type" value="Genomic_DNA"/>
</dbReference>
<keyword evidence="2" id="KW-1185">Reference proteome</keyword>
<dbReference type="GO" id="GO:0008967">
    <property type="term" value="F:phosphoglycolate phosphatase activity"/>
    <property type="evidence" value="ECO:0007669"/>
    <property type="project" value="TreeGrafter"/>
</dbReference>
<dbReference type="NCBIfam" id="TIGR01549">
    <property type="entry name" value="HAD-SF-IA-v1"/>
    <property type="match status" value="1"/>
</dbReference>
<sequence>MNILWDFDGTIIDSYPVFTRIFRETIGQEHSDEEILSHLKISFTHAREYYQLTDVQMKEIFDKEGNMHPTDTQPFADVEDVLRHANINVIMTHNKRDVVETCLKYYGLNKYIKEIVSRDDGYPKKPDPSSYQYLHDKYQIDLAIGDRDIDILPAKALGIRTCLFQNNTSGADYYISKYRDFFTIDDFQK</sequence>
<evidence type="ECO:0000313" key="1">
    <source>
        <dbReference type="EMBL" id="TCZ81281.1"/>
    </source>
</evidence>
<dbReference type="AlphaFoldDB" id="A0A4R4ERJ5"/>
<protein>
    <submittedName>
        <fullName evidence="1">HAD family hydrolase</fullName>
    </submittedName>
</protein>
<proteinExistence type="predicted"/>
<dbReference type="InterPro" id="IPR023214">
    <property type="entry name" value="HAD_sf"/>
</dbReference>
<dbReference type="InterPro" id="IPR023198">
    <property type="entry name" value="PGP-like_dom2"/>
</dbReference>
<organism evidence="1 2">
    <name type="scientific">Paenibacillus albiflavus</name>
    <dbReference type="NCBI Taxonomy" id="2545760"/>
    <lineage>
        <taxon>Bacteria</taxon>
        <taxon>Bacillati</taxon>
        <taxon>Bacillota</taxon>
        <taxon>Bacilli</taxon>
        <taxon>Bacillales</taxon>
        <taxon>Paenibacillaceae</taxon>
        <taxon>Paenibacillus</taxon>
    </lineage>
</organism>
<gene>
    <name evidence="1" type="ORF">E0485_00860</name>
</gene>
<dbReference type="Gene3D" id="3.40.50.1000">
    <property type="entry name" value="HAD superfamily/HAD-like"/>
    <property type="match status" value="1"/>
</dbReference>